<dbReference type="EMBL" id="MT141704">
    <property type="protein sequence ID" value="QJA69414.1"/>
    <property type="molecule type" value="Genomic_DNA"/>
</dbReference>
<reference evidence="2" key="1">
    <citation type="submission" date="2020-03" db="EMBL/GenBank/DDBJ databases">
        <title>The deep terrestrial virosphere.</title>
        <authorList>
            <person name="Holmfeldt K."/>
            <person name="Nilsson E."/>
            <person name="Simone D."/>
            <person name="Lopez-Fernandez M."/>
            <person name="Wu X."/>
            <person name="de Brujin I."/>
            <person name="Lundin D."/>
            <person name="Andersson A."/>
            <person name="Bertilsson S."/>
            <person name="Dopson M."/>
        </authorList>
    </citation>
    <scope>NUCLEOTIDE SEQUENCE</scope>
    <source>
        <strain evidence="2">MM415A04617</strain>
    </source>
</reference>
<evidence type="ECO:0000313" key="2">
    <source>
        <dbReference type="EMBL" id="QJA69414.1"/>
    </source>
</evidence>
<gene>
    <name evidence="2" type="ORF">MM415A04617_0002</name>
</gene>
<proteinExistence type="predicted"/>
<dbReference type="Pfam" id="PF04404">
    <property type="entry name" value="ERF"/>
    <property type="match status" value="1"/>
</dbReference>
<organism evidence="2">
    <name type="scientific">viral metagenome</name>
    <dbReference type="NCBI Taxonomy" id="1070528"/>
    <lineage>
        <taxon>unclassified sequences</taxon>
        <taxon>metagenomes</taxon>
        <taxon>organismal metagenomes</taxon>
    </lineage>
</organism>
<name>A0A6M3JH77_9ZZZZ</name>
<feature type="compositionally biased region" description="Basic and acidic residues" evidence="1">
    <location>
        <begin position="257"/>
        <end position="270"/>
    </location>
</feature>
<feature type="region of interest" description="Disordered" evidence="1">
    <location>
        <begin position="250"/>
        <end position="270"/>
    </location>
</feature>
<accession>A0A6M3JH77</accession>
<sequence>MTEDIEKYEARHPDTKEVAVSPGPNAANSPAAVMIMALNKGVDIERLEKLLQIQQAWETNEARKAYYEAVAAFKENPPEILKDKENFQFSKGDKKAMYASLGSLVKAVNPALGKYGLSASWNIEQAEKLVKVSCKLSHRLGHSESVTMEAPPDISGGAAKNPIQQIKSTITYLRSLTFEAVTGLAATDEANLDDDGNSASGVEYINEKQLSSIVDMINSKNIDETPFLKYMKVESAEQIQAKDFEKAMAALKKAKGREKSPEREPGSDDK</sequence>
<dbReference type="InterPro" id="IPR007499">
    <property type="entry name" value="ERF_bacteria_virus"/>
</dbReference>
<dbReference type="AlphaFoldDB" id="A0A6M3JH77"/>
<feature type="region of interest" description="Disordered" evidence="1">
    <location>
        <begin position="1"/>
        <end position="24"/>
    </location>
</feature>
<evidence type="ECO:0000256" key="1">
    <source>
        <dbReference type="SAM" id="MobiDB-lite"/>
    </source>
</evidence>
<protein>
    <submittedName>
        <fullName evidence="2">Putative Erf family protein</fullName>
    </submittedName>
</protein>
<feature type="compositionally biased region" description="Basic and acidic residues" evidence="1">
    <location>
        <begin position="1"/>
        <end position="17"/>
    </location>
</feature>